<gene>
    <name evidence="2" type="ORF">FWI86_03440</name>
    <name evidence="1" type="ORF">FWJ04_02280</name>
</gene>
<protein>
    <submittedName>
        <fullName evidence="1">Type IV pili</fullName>
    </submittedName>
</protein>
<dbReference type="EMBL" id="JAAGKH010000011">
    <property type="protein sequence ID" value="NDR88545.1"/>
    <property type="molecule type" value="Genomic_DNA"/>
</dbReference>
<dbReference type="EMBL" id="JAAGJP010000016">
    <property type="protein sequence ID" value="NDS68147.1"/>
    <property type="molecule type" value="Genomic_DNA"/>
</dbReference>
<sequence length="334" mass="38512">MISLLLEKRRKQAQKTVLGIEYDKHSLAAVKLNKKGDKYSLVCCGSDVFPAEAYFEGELTTEYVGGVVADIIKENKLGRFVKLGFTSYNEIDVAKEQIICDKRALEIIEKEGIHFYIRENFLKKRFLENYVNVAYDYYDELEEKGTLNVYYISDSDRVKQFYAIANKTKRALSVCTLDKLAISSFVSELFLSEISQYSSDSIFLGLYSDKILVYSFSPQGELKNYESVKIFDANITSVSYVDEVIQLLLRFMDFMSLDFGANDFDSFDQIQDNNVYIYGIKQDFENIFVSIKELSQKSCKILNPFVNIDIEKYGDIEKPYRYVLPIAIAMREAL</sequence>
<evidence type="ECO:0000313" key="2">
    <source>
        <dbReference type="EMBL" id="NDS68147.1"/>
    </source>
</evidence>
<dbReference type="RefSeq" id="WP_003015339.1">
    <property type="nucleotide sequence ID" value="NZ_CP009693.1"/>
</dbReference>
<accession>A0A0B6CP54</accession>
<evidence type="ECO:0000313" key="1">
    <source>
        <dbReference type="EMBL" id="NDR88545.1"/>
    </source>
</evidence>
<organism evidence="1">
    <name type="scientific">Francisella tularensis subsp. holarctica</name>
    <dbReference type="NCBI Taxonomy" id="119857"/>
    <lineage>
        <taxon>Bacteria</taxon>
        <taxon>Pseudomonadati</taxon>
        <taxon>Pseudomonadota</taxon>
        <taxon>Gammaproteobacteria</taxon>
        <taxon>Thiotrichales</taxon>
        <taxon>Francisellaceae</taxon>
        <taxon>Francisella</taxon>
    </lineage>
</organism>
<dbReference type="KEGG" id="ftv:CH67_1128"/>
<comment type="caution">
    <text evidence="1">The sequence shown here is derived from an EMBL/GenBank/DDBJ whole genome shotgun (WGS) entry which is preliminary data.</text>
</comment>
<dbReference type="AlphaFoldDB" id="A0A0B6CP54"/>
<reference evidence="1" key="1">
    <citation type="submission" date="2019-08" db="EMBL/GenBank/DDBJ databases">
        <authorList>
            <person name="Busch A."/>
        </authorList>
    </citation>
    <scope>NUCLEOTIDE SEQUENCE</scope>
    <source>
        <strain evidence="2">15T0085</strain>
        <strain evidence="1">17T1429</strain>
    </source>
</reference>
<dbReference type="KEGG" id="ftc:DA46_2016"/>
<proteinExistence type="predicted"/>
<reference evidence="1" key="2">
    <citation type="submission" date="2020-02" db="EMBL/GenBank/DDBJ databases">
        <title>Using affinity propagation clustering for identifying bacterial clades and subclades with whole-genome sequences of Francisella tularensis.</title>
        <authorList>
            <person name="Homeier-Bachmann T."/>
            <person name="Abdel-Glil M.Y."/>
            <person name="Hackbart A."/>
            <person name="Hotzel H."/>
            <person name="Tomaso H."/>
        </authorList>
    </citation>
    <scope>NUCLEOTIDE SEQUENCE</scope>
    <source>
        <strain evidence="2">15T0085</strain>
        <strain evidence="1">17T1429</strain>
    </source>
</reference>
<dbReference type="OMA" id="FYINEYF"/>
<name>A0A0B6CP54_FRATU</name>
<dbReference type="HOGENOM" id="CLU_830931_0_0_6"/>
<dbReference type="KEGG" id="ftz:CH68_859"/>